<protein>
    <recommendedName>
        <fullName evidence="3">DUF354 domain-containing protein</fullName>
    </recommendedName>
</protein>
<dbReference type="HOGENOM" id="CLU_064233_0_0_2"/>
<dbReference type="GeneID" id="8779451"/>
<dbReference type="OrthoDB" id="185087at2157"/>
<organism evidence="1 2">
    <name type="scientific">Ferroglobus placidus (strain DSM 10642 / AEDII12DO)</name>
    <dbReference type="NCBI Taxonomy" id="589924"/>
    <lineage>
        <taxon>Archaea</taxon>
        <taxon>Methanobacteriati</taxon>
        <taxon>Methanobacteriota</taxon>
        <taxon>Archaeoglobi</taxon>
        <taxon>Archaeoglobales</taxon>
        <taxon>Archaeoglobaceae</taxon>
        <taxon>Ferroglobus</taxon>
    </lineage>
</organism>
<dbReference type="InterPro" id="IPR007152">
    <property type="entry name" value="DUF354"/>
</dbReference>
<dbReference type="STRING" id="589924.Ferp_1920"/>
<proteinExistence type="predicted"/>
<dbReference type="eggNOG" id="arCOG01395">
    <property type="taxonomic scope" value="Archaea"/>
</dbReference>
<evidence type="ECO:0000313" key="2">
    <source>
        <dbReference type="Proteomes" id="UP000002613"/>
    </source>
</evidence>
<dbReference type="AlphaFoldDB" id="D3RZZ6"/>
<dbReference type="PANTHER" id="PTHR39662:SF1">
    <property type="entry name" value="DUF354 DOMAIN-CONTAINING PROTEIN"/>
    <property type="match status" value="1"/>
</dbReference>
<dbReference type="PANTHER" id="PTHR39662">
    <property type="entry name" value="DUF354 DOMAIN-CONTAINING PROTEIN-RELATED"/>
    <property type="match status" value="1"/>
</dbReference>
<name>D3RZZ6_FERPA</name>
<dbReference type="PIRSF" id="PIRSF005357">
    <property type="entry name" value="UCP005357"/>
    <property type="match status" value="1"/>
</dbReference>
<reference evidence="1 2" key="2">
    <citation type="journal article" date="2011" name="Stand. Genomic Sci.">
        <title>Complete genome sequence of Ferroglobus placidus AEDII12DO.</title>
        <authorList>
            <person name="Anderson I."/>
            <person name="Risso C."/>
            <person name="Holmes D."/>
            <person name="Lucas S."/>
            <person name="Copeland A."/>
            <person name="Lapidus A."/>
            <person name="Cheng J.F."/>
            <person name="Bruce D."/>
            <person name="Goodwin L."/>
            <person name="Pitluck S."/>
            <person name="Saunders E."/>
            <person name="Brettin T."/>
            <person name="Detter J.C."/>
            <person name="Han C."/>
            <person name="Tapia R."/>
            <person name="Larimer F."/>
            <person name="Land M."/>
            <person name="Hauser L."/>
            <person name="Woyke T."/>
            <person name="Lovley D."/>
            <person name="Kyrpides N."/>
            <person name="Ivanova N."/>
        </authorList>
    </citation>
    <scope>NUCLEOTIDE SEQUENCE [LARGE SCALE GENOMIC DNA]</scope>
    <source>
        <strain evidence="2">DSM 10642 / AEDII12DO</strain>
    </source>
</reference>
<gene>
    <name evidence="1" type="ordered locus">Ferp_1920</name>
</gene>
<reference evidence="2" key="1">
    <citation type="submission" date="2010-02" db="EMBL/GenBank/DDBJ databases">
        <title>Complete sequence of Ferroglobus placidus DSM 10642.</title>
        <authorList>
            <consortium name="US DOE Joint Genome Institute"/>
            <person name="Lucas S."/>
            <person name="Copeland A."/>
            <person name="Lapidus A."/>
            <person name="Cheng J.-F."/>
            <person name="Bruce D."/>
            <person name="Goodwin L."/>
            <person name="Pitluck S."/>
            <person name="Saunders E."/>
            <person name="Brettin T."/>
            <person name="Detter J.C."/>
            <person name="Han C."/>
            <person name="Tapia R."/>
            <person name="Larimer F."/>
            <person name="Land M."/>
            <person name="Hauser L."/>
            <person name="Kyrpides N."/>
            <person name="Ivanova N."/>
            <person name="Holmes D."/>
            <person name="Lovley D."/>
            <person name="Kyrpides N."/>
            <person name="Anderson I.J."/>
            <person name="Woyke T."/>
        </authorList>
    </citation>
    <scope>NUCLEOTIDE SEQUENCE [LARGE SCALE GENOMIC DNA]</scope>
    <source>
        <strain evidence="2">DSM 10642 / AEDII12DO</strain>
    </source>
</reference>
<keyword evidence="2" id="KW-1185">Reference proteome</keyword>
<sequence>MKVAIGVVHPKHVHIFRHFVKEMEKRGHEILVLAVNKGETMYLLEKYYENYKILGESGGNIYSKLLKLVKYERSSLSILRKFRPDVTIGRPIPHMVHANAVVGGDYVILEDTEIAKKLHMITVPFSKYVVTPKSFLGDFGEKHVRFNSFFELAYLHPNNFREDRTVYDYLDFPKNERFIVFRTISWNAYHDRSLKGLEDYKKAKKTLEDFGNVVVLNESKNGENAKIPPELAHSLLYFADMYIGEGATMAVEAAVLGTPSIHVESTSSGLPTGLMSGNLLELRNKYKLIEFYANQEEALERAVKILEDKRSKRIWKRRRDVLIKEKVDLSEWLVNFVEEVEH</sequence>
<dbReference type="KEGG" id="fpl:Ferp_1920"/>
<dbReference type="PaxDb" id="589924-Ferp_1920"/>
<dbReference type="Pfam" id="PF04007">
    <property type="entry name" value="DUF354"/>
    <property type="match status" value="1"/>
</dbReference>
<accession>D3RZZ6</accession>
<dbReference type="EMBL" id="CP001899">
    <property type="protein sequence ID" value="ADC66059.1"/>
    <property type="molecule type" value="Genomic_DNA"/>
</dbReference>
<dbReference type="RefSeq" id="WP_012966398.1">
    <property type="nucleotide sequence ID" value="NC_013849.1"/>
</dbReference>
<dbReference type="SUPFAM" id="SSF53756">
    <property type="entry name" value="UDP-Glycosyltransferase/glycogen phosphorylase"/>
    <property type="match status" value="1"/>
</dbReference>
<evidence type="ECO:0000313" key="1">
    <source>
        <dbReference type="EMBL" id="ADC66059.1"/>
    </source>
</evidence>
<evidence type="ECO:0008006" key="3">
    <source>
        <dbReference type="Google" id="ProtNLM"/>
    </source>
</evidence>
<dbReference type="Proteomes" id="UP000002613">
    <property type="component" value="Chromosome"/>
</dbReference>